<sequence length="101" mass="11527">MNSTVYSLMLCFLAVLVLGQELADEPSSAMDKRYRQFAFAKRFAFNDGPSRAFAFAKRSNPESALDEQYDPVEEKRARFAFAKKSMRNFAFAKRSPYASFA</sequence>
<name>A0A7E5A0D7_PANRE</name>
<feature type="chain" id="PRO_5028886924" evidence="1">
    <location>
        <begin position="20"/>
        <end position="101"/>
    </location>
</feature>
<reference evidence="2" key="1">
    <citation type="journal article" date="2013" name="Genetics">
        <title>The draft genome and transcriptome of Panagrellus redivivus are shaped by the harsh demands of a free-living lifestyle.</title>
        <authorList>
            <person name="Srinivasan J."/>
            <person name="Dillman A.R."/>
            <person name="Macchietto M.G."/>
            <person name="Heikkinen L."/>
            <person name="Lakso M."/>
            <person name="Fracchia K.M."/>
            <person name="Antoshechkin I."/>
            <person name="Mortazavi A."/>
            <person name="Wong G."/>
            <person name="Sternberg P.W."/>
        </authorList>
    </citation>
    <scope>NUCLEOTIDE SEQUENCE [LARGE SCALE GENOMIC DNA]</scope>
    <source>
        <strain evidence="2">MT8872</strain>
    </source>
</reference>
<organism evidence="2 3">
    <name type="scientific">Panagrellus redivivus</name>
    <name type="common">Microworm</name>
    <dbReference type="NCBI Taxonomy" id="6233"/>
    <lineage>
        <taxon>Eukaryota</taxon>
        <taxon>Metazoa</taxon>
        <taxon>Ecdysozoa</taxon>
        <taxon>Nematoda</taxon>
        <taxon>Chromadorea</taxon>
        <taxon>Rhabditida</taxon>
        <taxon>Tylenchina</taxon>
        <taxon>Panagrolaimomorpha</taxon>
        <taxon>Panagrolaimoidea</taxon>
        <taxon>Panagrolaimidae</taxon>
        <taxon>Panagrellus</taxon>
    </lineage>
</organism>
<feature type="signal peptide" evidence="1">
    <location>
        <begin position="1"/>
        <end position="19"/>
    </location>
</feature>
<protein>
    <submittedName>
        <fullName evidence="3">CRE-FLP-11 protein</fullName>
    </submittedName>
</protein>
<dbReference type="WBParaSite" id="Pan_g7101.t1">
    <property type="protein sequence ID" value="Pan_g7101.t1"/>
    <property type="gene ID" value="Pan_g7101"/>
</dbReference>
<keyword evidence="2" id="KW-1185">Reference proteome</keyword>
<accession>A0A7E5A0D7</accession>
<dbReference type="Proteomes" id="UP000492821">
    <property type="component" value="Unassembled WGS sequence"/>
</dbReference>
<evidence type="ECO:0000256" key="1">
    <source>
        <dbReference type="SAM" id="SignalP"/>
    </source>
</evidence>
<evidence type="ECO:0000313" key="3">
    <source>
        <dbReference type="WBParaSite" id="Pan_g7101.t1"/>
    </source>
</evidence>
<reference evidence="3" key="2">
    <citation type="submission" date="2020-10" db="UniProtKB">
        <authorList>
            <consortium name="WormBaseParasite"/>
        </authorList>
    </citation>
    <scope>IDENTIFICATION</scope>
</reference>
<proteinExistence type="predicted"/>
<keyword evidence="1" id="KW-0732">Signal</keyword>
<dbReference type="AlphaFoldDB" id="A0A7E5A0D7"/>
<evidence type="ECO:0000313" key="2">
    <source>
        <dbReference type="Proteomes" id="UP000492821"/>
    </source>
</evidence>